<dbReference type="PROSITE" id="PS51257">
    <property type="entry name" value="PROKAR_LIPOPROTEIN"/>
    <property type="match status" value="1"/>
</dbReference>
<proteinExistence type="inferred from homology"/>
<feature type="signal peptide" evidence="4">
    <location>
        <begin position="1"/>
        <end position="21"/>
    </location>
</feature>
<evidence type="ECO:0000259" key="5">
    <source>
        <dbReference type="Pfam" id="PF13407"/>
    </source>
</evidence>
<dbReference type="CDD" id="cd06311">
    <property type="entry name" value="PBP1_ABC_sugar_binding-like"/>
    <property type="match status" value="1"/>
</dbReference>
<accession>A0A2X4WF59</accession>
<protein>
    <submittedName>
        <fullName evidence="6">Periplasmic binding protein/LacI transcriptional regulator</fullName>
    </submittedName>
</protein>
<gene>
    <name evidence="6" type="primary">alsB</name>
    <name evidence="6" type="ORF">NCTC4824_03748</name>
</gene>
<evidence type="ECO:0000256" key="2">
    <source>
        <dbReference type="ARBA" id="ARBA00007639"/>
    </source>
</evidence>
<keyword evidence="3 4" id="KW-0732">Signal</keyword>
<comment type="similarity">
    <text evidence="2">Belongs to the bacterial solute-binding protein 2 family.</text>
</comment>
<dbReference type="STRING" id="1348624.GCA_001591545_03184"/>
<dbReference type="InterPro" id="IPR025997">
    <property type="entry name" value="SBP_2_dom"/>
</dbReference>
<organism evidence="6 7">
    <name type="scientific">Lederbergia lenta</name>
    <name type="common">Bacillus lentus</name>
    <dbReference type="NCBI Taxonomy" id="1467"/>
    <lineage>
        <taxon>Bacteria</taxon>
        <taxon>Bacillati</taxon>
        <taxon>Bacillota</taxon>
        <taxon>Bacilli</taxon>
        <taxon>Bacillales</taxon>
        <taxon>Bacillaceae</taxon>
        <taxon>Lederbergia</taxon>
    </lineage>
</organism>
<dbReference type="Gene3D" id="3.40.50.2300">
    <property type="match status" value="2"/>
</dbReference>
<comment type="subcellular location">
    <subcellularLocation>
        <location evidence="1">Cell envelope</location>
    </subcellularLocation>
</comment>
<evidence type="ECO:0000256" key="4">
    <source>
        <dbReference type="SAM" id="SignalP"/>
    </source>
</evidence>
<evidence type="ECO:0000256" key="1">
    <source>
        <dbReference type="ARBA" id="ARBA00004196"/>
    </source>
</evidence>
<evidence type="ECO:0000256" key="3">
    <source>
        <dbReference type="ARBA" id="ARBA00022729"/>
    </source>
</evidence>
<dbReference type="InterPro" id="IPR028082">
    <property type="entry name" value="Peripla_BP_I"/>
</dbReference>
<keyword evidence="7" id="KW-1185">Reference proteome</keyword>
<feature type="domain" description="Periplasmic binding protein" evidence="5">
    <location>
        <begin position="44"/>
        <end position="297"/>
    </location>
</feature>
<name>A0A2X4WF59_LEDLE</name>
<evidence type="ECO:0000313" key="6">
    <source>
        <dbReference type="EMBL" id="SQI62726.1"/>
    </source>
</evidence>
<dbReference type="GO" id="GO:0030246">
    <property type="term" value="F:carbohydrate binding"/>
    <property type="evidence" value="ECO:0007669"/>
    <property type="project" value="UniProtKB-ARBA"/>
</dbReference>
<dbReference type="PANTHER" id="PTHR46847:SF1">
    <property type="entry name" value="D-ALLOSE-BINDING PERIPLASMIC PROTEIN-RELATED"/>
    <property type="match status" value="1"/>
</dbReference>
<dbReference type="PANTHER" id="PTHR46847">
    <property type="entry name" value="D-ALLOSE-BINDING PERIPLASMIC PROTEIN-RELATED"/>
    <property type="match status" value="1"/>
</dbReference>
<feature type="chain" id="PRO_5039081373" evidence="4">
    <location>
        <begin position="22"/>
        <end position="325"/>
    </location>
</feature>
<sequence length="325" mass="35604">MRKVLSLLVLFALFMVLGACGGATEPKEKVDEAEKDSVAKKHKIGILAPAVTHGWVAAVAYHAEARAKELADEIDYQVQTSTNAEEMTSQLDDLMTWGAESIVAFPQWEGMEVPIQTALDAGIEVVNFDIEIDAEGVYRVSGDNEDMGIQGANYIVDKIGKEGNVVVLEVPSSGSVSELRKKGFVETMEKIAPDMNLLTYATKFTREDGLKDFADILTSNDKIDAVFSMDDETSIGVLQAISEAGRTDIQVVTGGGGMQEYFQMMPENEDIWIQSALYSPAMVKDAVDVAFKLLNDEEAEEVTVIPTTVVDRDNHEEFLDDKSPY</sequence>
<dbReference type="AlphaFoldDB" id="A0A2X4WF59"/>
<dbReference type="SUPFAM" id="SSF53822">
    <property type="entry name" value="Periplasmic binding protein-like I"/>
    <property type="match status" value="1"/>
</dbReference>
<dbReference type="EMBL" id="LS483476">
    <property type="protein sequence ID" value="SQI62726.1"/>
    <property type="molecule type" value="Genomic_DNA"/>
</dbReference>
<dbReference type="Pfam" id="PF13407">
    <property type="entry name" value="Peripla_BP_4"/>
    <property type="match status" value="1"/>
</dbReference>
<dbReference type="GO" id="GO:0030313">
    <property type="term" value="C:cell envelope"/>
    <property type="evidence" value="ECO:0007669"/>
    <property type="project" value="UniProtKB-SubCell"/>
</dbReference>
<reference evidence="6 7" key="1">
    <citation type="submission" date="2018-06" db="EMBL/GenBank/DDBJ databases">
        <authorList>
            <consortium name="Pathogen Informatics"/>
            <person name="Doyle S."/>
        </authorList>
    </citation>
    <scope>NUCLEOTIDE SEQUENCE [LARGE SCALE GENOMIC DNA]</scope>
    <source>
        <strain evidence="6 7">NCTC4824</strain>
    </source>
</reference>
<dbReference type="RefSeq" id="WP_066144420.1">
    <property type="nucleotide sequence ID" value="NZ_CBCSGM010000004.1"/>
</dbReference>
<dbReference type="KEGG" id="blen:NCTC4824_03748"/>
<dbReference type="Proteomes" id="UP000249134">
    <property type="component" value="Chromosome 1"/>
</dbReference>
<evidence type="ECO:0000313" key="7">
    <source>
        <dbReference type="Proteomes" id="UP000249134"/>
    </source>
</evidence>